<dbReference type="CDD" id="cd00229">
    <property type="entry name" value="SGNH_hydrolase"/>
    <property type="match status" value="1"/>
</dbReference>
<name>A0A2T1AFA6_TRISK</name>
<dbReference type="Proteomes" id="UP000237718">
    <property type="component" value="Unassembled WGS sequence"/>
</dbReference>
<organism evidence="2 3">
    <name type="scientific">Tritonibacter scottomollicae</name>
    <name type="common">Epibacterium scottomollicae</name>
    <dbReference type="NCBI Taxonomy" id="483013"/>
    <lineage>
        <taxon>Bacteria</taxon>
        <taxon>Pseudomonadati</taxon>
        <taxon>Pseudomonadota</taxon>
        <taxon>Alphaproteobacteria</taxon>
        <taxon>Rhodobacterales</taxon>
        <taxon>Paracoccaceae</taxon>
        <taxon>Tritonibacter</taxon>
    </lineage>
</organism>
<reference evidence="2 3" key="1">
    <citation type="submission" date="2018-03" db="EMBL/GenBank/DDBJ databases">
        <title>Genomic Encyclopedia of Archaeal and Bacterial Type Strains, Phase II (KMG-II): from individual species to whole genera.</title>
        <authorList>
            <person name="Goeker M."/>
        </authorList>
    </citation>
    <scope>NUCLEOTIDE SEQUENCE [LARGE SCALE GENOMIC DNA]</scope>
    <source>
        <strain evidence="2 3">DSM 25328</strain>
    </source>
</reference>
<comment type="caution">
    <text evidence="2">The sequence shown here is derived from an EMBL/GenBank/DDBJ whole genome shotgun (WGS) entry which is preliminary data.</text>
</comment>
<dbReference type="InterPro" id="IPR036514">
    <property type="entry name" value="SGNH_hydro_sf"/>
</dbReference>
<dbReference type="EMBL" id="PVUF01000008">
    <property type="protein sequence ID" value="PRZ47028.1"/>
    <property type="molecule type" value="Genomic_DNA"/>
</dbReference>
<dbReference type="GO" id="GO:0016788">
    <property type="term" value="F:hydrolase activity, acting on ester bonds"/>
    <property type="evidence" value="ECO:0007669"/>
    <property type="project" value="UniProtKB-ARBA"/>
</dbReference>
<dbReference type="AlphaFoldDB" id="A0A2T1AFA6"/>
<dbReference type="InterPro" id="IPR013830">
    <property type="entry name" value="SGNH_hydro"/>
</dbReference>
<gene>
    <name evidence="2" type="ORF">CLV89_108175</name>
</gene>
<dbReference type="Pfam" id="PF13472">
    <property type="entry name" value="Lipase_GDSL_2"/>
    <property type="match status" value="1"/>
</dbReference>
<protein>
    <submittedName>
        <fullName evidence="2">Lysophospholipase L1-like esterase</fullName>
    </submittedName>
</protein>
<dbReference type="RefSeq" id="WP_106164311.1">
    <property type="nucleotide sequence ID" value="NZ_PVUF01000008.1"/>
</dbReference>
<sequence>MIRIPFLLLGLLFLTACGDSLVGRDARILAMGDSMMAWNGLSGQSIPDVVASELQEPVIDRSVTGARMIYRLPISGAAGLSIPKQYRAGPWDWVILNGGGNDLLLGCGCAVCDRKLDKLISDDGAQGALPELVARIRAAGAKVIVLGYLRSPGRSSPIESCRDEGDILDARLTQLAARDDGVTFLPAAGLVPHGDLSFHAADRMHPSIKGSRVIGGMVATVIRQQN</sequence>
<dbReference type="Gene3D" id="3.40.50.1110">
    <property type="entry name" value="SGNH hydrolase"/>
    <property type="match status" value="1"/>
</dbReference>
<feature type="domain" description="SGNH hydrolase-type esterase" evidence="1">
    <location>
        <begin position="30"/>
        <end position="212"/>
    </location>
</feature>
<proteinExistence type="predicted"/>
<accession>A0A2T1AFA6</accession>
<evidence type="ECO:0000259" key="1">
    <source>
        <dbReference type="Pfam" id="PF13472"/>
    </source>
</evidence>
<evidence type="ECO:0000313" key="2">
    <source>
        <dbReference type="EMBL" id="PRZ47028.1"/>
    </source>
</evidence>
<dbReference type="PROSITE" id="PS51257">
    <property type="entry name" value="PROKAR_LIPOPROTEIN"/>
    <property type="match status" value="1"/>
</dbReference>
<evidence type="ECO:0000313" key="3">
    <source>
        <dbReference type="Proteomes" id="UP000237718"/>
    </source>
</evidence>
<dbReference type="SUPFAM" id="SSF52266">
    <property type="entry name" value="SGNH hydrolase"/>
    <property type="match status" value="1"/>
</dbReference>
<dbReference type="OrthoDB" id="7840049at2"/>